<dbReference type="GO" id="GO:0000278">
    <property type="term" value="P:mitotic cell cycle"/>
    <property type="evidence" value="ECO:0007669"/>
    <property type="project" value="TreeGrafter"/>
</dbReference>
<dbReference type="Pfam" id="PF04130">
    <property type="entry name" value="GCP_C_terminal"/>
    <property type="match status" value="1"/>
</dbReference>
<dbReference type="Pfam" id="PF17681">
    <property type="entry name" value="GCP_N_terminal"/>
    <property type="match status" value="1"/>
</dbReference>
<dbReference type="GO" id="GO:0051225">
    <property type="term" value="P:spindle assembly"/>
    <property type="evidence" value="ECO:0007669"/>
    <property type="project" value="TreeGrafter"/>
</dbReference>
<keyword evidence="2" id="KW-0963">Cytoplasm</keyword>
<accession>A0A8S1Q4R3</accession>
<feature type="domain" description="Gamma tubulin complex component protein N-terminal" evidence="7">
    <location>
        <begin position="164"/>
        <end position="448"/>
    </location>
</feature>
<organism evidence="8 9">
    <name type="scientific">Paramecium sonneborni</name>
    <dbReference type="NCBI Taxonomy" id="65129"/>
    <lineage>
        <taxon>Eukaryota</taxon>
        <taxon>Sar</taxon>
        <taxon>Alveolata</taxon>
        <taxon>Ciliophora</taxon>
        <taxon>Intramacronucleata</taxon>
        <taxon>Oligohymenophorea</taxon>
        <taxon>Peniculida</taxon>
        <taxon>Parameciidae</taxon>
        <taxon>Paramecium</taxon>
    </lineage>
</organism>
<evidence type="ECO:0000256" key="2">
    <source>
        <dbReference type="ARBA" id="ARBA00022490"/>
    </source>
</evidence>
<evidence type="ECO:0000256" key="1">
    <source>
        <dbReference type="ARBA" id="ARBA00004245"/>
    </source>
</evidence>
<comment type="subcellular location">
    <subcellularLocation>
        <location evidence="1">Cytoplasm</location>
        <location evidence="1">Cytoskeleton</location>
    </subcellularLocation>
</comment>
<evidence type="ECO:0000256" key="3">
    <source>
        <dbReference type="ARBA" id="ARBA00022701"/>
    </source>
</evidence>
<evidence type="ECO:0000259" key="7">
    <source>
        <dbReference type="Pfam" id="PF17681"/>
    </source>
</evidence>
<evidence type="ECO:0000256" key="4">
    <source>
        <dbReference type="ARBA" id="ARBA00023212"/>
    </source>
</evidence>
<dbReference type="AlphaFoldDB" id="A0A8S1Q4R3"/>
<dbReference type="GO" id="GO:0051011">
    <property type="term" value="F:microtubule minus-end binding"/>
    <property type="evidence" value="ECO:0007669"/>
    <property type="project" value="TreeGrafter"/>
</dbReference>
<dbReference type="InterPro" id="IPR040457">
    <property type="entry name" value="GCP_C"/>
</dbReference>
<evidence type="ECO:0000259" key="6">
    <source>
        <dbReference type="Pfam" id="PF04130"/>
    </source>
</evidence>
<dbReference type="GO" id="GO:0031122">
    <property type="term" value="P:cytoplasmic microtubule organization"/>
    <property type="evidence" value="ECO:0007669"/>
    <property type="project" value="TreeGrafter"/>
</dbReference>
<reference evidence="8" key="1">
    <citation type="submission" date="2021-01" db="EMBL/GenBank/DDBJ databases">
        <authorList>
            <consortium name="Genoscope - CEA"/>
            <person name="William W."/>
        </authorList>
    </citation>
    <scope>NUCLEOTIDE SEQUENCE</scope>
</reference>
<dbReference type="GO" id="GO:0000930">
    <property type="term" value="C:gamma-tubulin complex"/>
    <property type="evidence" value="ECO:0007669"/>
    <property type="project" value="TreeGrafter"/>
</dbReference>
<keyword evidence="3" id="KW-0493">Microtubule</keyword>
<comment type="caution">
    <text evidence="8">The sequence shown here is derived from an EMBL/GenBank/DDBJ whole genome shotgun (WGS) entry which is preliminary data.</text>
</comment>
<dbReference type="GO" id="GO:0043015">
    <property type="term" value="F:gamma-tubulin binding"/>
    <property type="evidence" value="ECO:0007669"/>
    <property type="project" value="InterPro"/>
</dbReference>
<sequence length="1035" mass="122757">MEFNAQKSVFELVRLAFPQETEESTLINYKTYLYRILNLKTKYSEIDEMIIEKEINGIDDKVLQNRLRECITKLQKSKIQKNQEIIHFLIRVSQLGRSEIFNNSQIKPIFENSNHLKQSIDIENQQTTNQTINKIENNSLIKSMIIEKQQNSIVQEINERDLMKDLLFCLQGIEGQYIQFDASSDSFCLRKDVNVSISIRQLVNLISECGWLYKKISQFCQIQQSNLIVQALQNVIKLELSEYYKLIANLEGLILSSQLITFKRIHFHLQSSYDYMLFINQLLSIIQTSTPLGTTSSLIINVLEQFSKHGCSKTAELFMRLQQASCQPLMKYINEWMFEGNLLDIANEFFIERDDQKLLTKDQGELWRKQYRINYDKVPVVISYDEAYKIYDTGRAINWLRKQCDNKNWYLDIQPLTINMLQTDELSQLINQANKNTNQQLVNLLFDKFKLMEHFNIMKQYFLLGNGNFSQLLIETLYSELSKNAHLVYKHTLTGLLESTLRFSNANQTIQQRFSVKLLEAQKNDIGWDIFCLDYDFEEPLKTIFNHRAMLNYYKIFNYLWRIKRVEYTLIQSWMQQIKNKYHLNAKPNVNKALNLSLQIMNSMIHFIKNFFSYLMFDAIETPWKKFMDQINSIENLDHLIQLHEQLLNDIIDKTFLHQKQEEIQMVLLKLFEISFRYKQNLEHLFLYVRELVAQDRSDKFEQSLDSIISSKITPNYNHNIDTQFKGQEIIKLLLQLRQMYREQMLELIRHLQNQDKLKFLLFKIDFNEYYYLLSQEKLFSLGFDKFLQQCIPIQLKETGSQKIITEQPQPQQQKHLVPQFSQKSMTSIQQDYIQIKEGIKLLEEQKRQKEQQQKQFQLSKQREAAQEIQKPMSRPPLPIPQPQQHLITMSPINKQSATSSVSSSNIFQPQPLQSFQQQFEQQILQQQQINQKLLQLQQQQQQIQQQQQFQLQPQTKSQLPPKFITSPSQMYQIVQSYQPNFNNSVPFSQNQSQSQISILQPNKNDLSLSQDENLQQLMDKQFNVDDDSSDEDLI</sequence>
<feature type="compositionally biased region" description="Low complexity" evidence="5">
    <location>
        <begin position="989"/>
        <end position="999"/>
    </location>
</feature>
<dbReference type="Proteomes" id="UP000692954">
    <property type="component" value="Unassembled WGS sequence"/>
</dbReference>
<dbReference type="InterPro" id="IPR041470">
    <property type="entry name" value="GCP_N"/>
</dbReference>
<feature type="region of interest" description="Disordered" evidence="5">
    <location>
        <begin position="985"/>
        <end position="1008"/>
    </location>
</feature>
<dbReference type="GO" id="GO:0005874">
    <property type="term" value="C:microtubule"/>
    <property type="evidence" value="ECO:0007669"/>
    <property type="project" value="UniProtKB-KW"/>
</dbReference>
<feature type="region of interest" description="Disordered" evidence="5">
    <location>
        <begin position="853"/>
        <end position="884"/>
    </location>
</feature>
<evidence type="ECO:0000313" key="8">
    <source>
        <dbReference type="EMBL" id="CAD8110134.1"/>
    </source>
</evidence>
<dbReference type="PANTHER" id="PTHR19302">
    <property type="entry name" value="GAMMA TUBULIN COMPLEX PROTEIN"/>
    <property type="match status" value="1"/>
</dbReference>
<dbReference type="GO" id="GO:0051321">
    <property type="term" value="P:meiotic cell cycle"/>
    <property type="evidence" value="ECO:0007669"/>
    <property type="project" value="TreeGrafter"/>
</dbReference>
<evidence type="ECO:0000313" key="9">
    <source>
        <dbReference type="Proteomes" id="UP000692954"/>
    </source>
</evidence>
<gene>
    <name evidence="8" type="ORF">PSON_ATCC_30995.1.T0950073</name>
</gene>
<dbReference type="GO" id="GO:0000922">
    <property type="term" value="C:spindle pole"/>
    <property type="evidence" value="ECO:0007669"/>
    <property type="project" value="InterPro"/>
</dbReference>
<evidence type="ECO:0008006" key="10">
    <source>
        <dbReference type="Google" id="ProtNLM"/>
    </source>
</evidence>
<keyword evidence="9" id="KW-1185">Reference proteome</keyword>
<dbReference type="GO" id="GO:0007020">
    <property type="term" value="P:microtubule nucleation"/>
    <property type="evidence" value="ECO:0007669"/>
    <property type="project" value="InterPro"/>
</dbReference>
<name>A0A8S1Q4R3_9CILI</name>
<dbReference type="PANTHER" id="PTHR19302:SF14">
    <property type="entry name" value="GAMMA-TUBULIN COMPLEX COMPONENT 3"/>
    <property type="match status" value="1"/>
</dbReference>
<proteinExistence type="predicted"/>
<dbReference type="OrthoDB" id="5860513at2759"/>
<dbReference type="InterPro" id="IPR007259">
    <property type="entry name" value="GCP"/>
</dbReference>
<feature type="domain" description="Gamma tubulin complex component C-terminal" evidence="6">
    <location>
        <begin position="451"/>
        <end position="771"/>
    </location>
</feature>
<evidence type="ECO:0000256" key="5">
    <source>
        <dbReference type="SAM" id="MobiDB-lite"/>
    </source>
</evidence>
<protein>
    <recommendedName>
        <fullName evidence="10">Gamma-tubulin complex component</fullName>
    </recommendedName>
</protein>
<dbReference type="EMBL" id="CAJJDN010000095">
    <property type="protein sequence ID" value="CAD8110134.1"/>
    <property type="molecule type" value="Genomic_DNA"/>
</dbReference>
<keyword evidence="4" id="KW-0206">Cytoskeleton</keyword>